<sequence>MSKGISKVVIRWLHAIGCQFLSDFPEEKSCPFLYTISGFLLTSVILWLTTNCLRSCIFDKWYLKSAKFAVEPPSEIREHWSNPDSTKQFKSVDFKTEIPSKCPATGQFLGKFKSMTPQDINDRIKKAEAAQLEFATASIERRLHILVTLRDYILKNQDMLARVACRDSGKTMLDASMGEILVTLEKLAWVIKHGPQVLKTDKRPGPTNFFMKWYKGAEVRYEPLGVVSSIISWNYPFHNLMGPIIAALFTGNSIVVKCSEQVVWSSEFFIEVIRKCLKVCNENEDLVQLCYCLPPTSDDKSANYFTEHPGLKHITFIGSQSVSKSILECAAKSITPVVVELGGKDAFIVLDSVKDLDKLSSIILRGTFQSAGQNCIGIERVIVSSKNYDTLVSILEKRLNKHALRLGSNIDDDETIDVGAMISDNRFESLESLIQDAVNKGARLLSGGSRYKHPKYPNGCFFKPTLLVDAKPNMKIAQNEVFGPILVMMKAKDTDHCIKLANSAAFGLGGSVFGNNYEECNYVANKLKTGNVAINDFATFYVCQLPFGGIHGSGYGKFGGEEGLLGLCNAKSVCYDKLPFISTQIPPPLDYPIKSKDKSWAFVKAFITGSYCTSVWQRIKSLLSLAKNS</sequence>
<dbReference type="InParanoid" id="H2B0F6"/>
<evidence type="ECO:0000256" key="2">
    <source>
        <dbReference type="ARBA" id="ARBA00023002"/>
    </source>
</evidence>
<dbReference type="GeneID" id="13883756"/>
<dbReference type="AlphaFoldDB" id="H2B0F6"/>
<dbReference type="Gene3D" id="3.40.309.10">
    <property type="entry name" value="Aldehyde Dehydrogenase, Chain A, domain 2"/>
    <property type="match status" value="1"/>
</dbReference>
<feature type="active site" evidence="3">
    <location>
        <position position="340"/>
    </location>
</feature>
<protein>
    <recommendedName>
        <fullName evidence="5">Aldehyde dehydrogenase domain-containing protein</fullName>
    </recommendedName>
</protein>
<dbReference type="GO" id="GO:0016620">
    <property type="term" value="F:oxidoreductase activity, acting on the aldehyde or oxo group of donors, NAD or NADP as acceptor"/>
    <property type="evidence" value="ECO:0007669"/>
    <property type="project" value="InterPro"/>
</dbReference>
<dbReference type="HOGENOM" id="CLU_005391_1_0_1"/>
<dbReference type="Pfam" id="PF00171">
    <property type="entry name" value="Aldedh"/>
    <property type="match status" value="1"/>
</dbReference>
<dbReference type="STRING" id="1071382.H2B0F6"/>
<dbReference type="eggNOG" id="KOG2454">
    <property type="taxonomic scope" value="Eukaryota"/>
</dbReference>
<dbReference type="InterPro" id="IPR016161">
    <property type="entry name" value="Ald_DH/histidinol_DH"/>
</dbReference>
<keyword evidence="2 4" id="KW-0560">Oxidoreductase</keyword>
<dbReference type="InterPro" id="IPR016163">
    <property type="entry name" value="Ald_DH_C"/>
</dbReference>
<keyword evidence="7" id="KW-1185">Reference proteome</keyword>
<dbReference type="EMBL" id="HE650830">
    <property type="protein sequence ID" value="CCF60106.1"/>
    <property type="molecule type" value="Genomic_DNA"/>
</dbReference>
<dbReference type="InterPro" id="IPR016162">
    <property type="entry name" value="Ald_DH_N"/>
</dbReference>
<organism evidence="6 7">
    <name type="scientific">Kazachstania africana (strain ATCC 22294 / BCRC 22015 / CBS 2517 / CECT 1963 / NBRC 1671 / NRRL Y-8276)</name>
    <name type="common">Yeast</name>
    <name type="synonym">Kluyveromyces africanus</name>
    <dbReference type="NCBI Taxonomy" id="1071382"/>
    <lineage>
        <taxon>Eukaryota</taxon>
        <taxon>Fungi</taxon>
        <taxon>Dikarya</taxon>
        <taxon>Ascomycota</taxon>
        <taxon>Saccharomycotina</taxon>
        <taxon>Saccharomycetes</taxon>
        <taxon>Saccharomycetales</taxon>
        <taxon>Saccharomycetaceae</taxon>
        <taxon>Kazachstania</taxon>
    </lineage>
</organism>
<feature type="domain" description="Aldehyde dehydrogenase" evidence="5">
    <location>
        <begin position="96"/>
        <end position="573"/>
    </location>
</feature>
<reference evidence="6 7" key="1">
    <citation type="journal article" date="2011" name="Proc. Natl. Acad. Sci. U.S.A.">
        <title>Evolutionary erosion of yeast sex chromosomes by mating-type switching accidents.</title>
        <authorList>
            <person name="Gordon J.L."/>
            <person name="Armisen D."/>
            <person name="Proux-Wera E."/>
            <person name="Oheigeartaigh S.S."/>
            <person name="Byrne K.P."/>
            <person name="Wolfe K.H."/>
        </authorList>
    </citation>
    <scope>NUCLEOTIDE SEQUENCE [LARGE SCALE GENOMIC DNA]</scope>
    <source>
        <strain evidence="7">ATCC 22294 / BCRC 22015 / CBS 2517 / CECT 1963 / NBRC 1671 / NRRL Y-8276</strain>
    </source>
</reference>
<dbReference type="PROSITE" id="PS00687">
    <property type="entry name" value="ALDEHYDE_DEHYDR_GLU"/>
    <property type="match status" value="1"/>
</dbReference>
<dbReference type="CDD" id="cd07098">
    <property type="entry name" value="ALDH_F15-22"/>
    <property type="match status" value="1"/>
</dbReference>
<evidence type="ECO:0000256" key="1">
    <source>
        <dbReference type="ARBA" id="ARBA00009986"/>
    </source>
</evidence>
<dbReference type="InterPro" id="IPR029510">
    <property type="entry name" value="Ald_DH_CS_GLU"/>
</dbReference>
<name>H2B0F6_KAZAF</name>
<evidence type="ECO:0000259" key="5">
    <source>
        <dbReference type="Pfam" id="PF00171"/>
    </source>
</evidence>
<dbReference type="Proteomes" id="UP000005220">
    <property type="component" value="Chromosome 10"/>
</dbReference>
<dbReference type="SUPFAM" id="SSF53720">
    <property type="entry name" value="ALDH-like"/>
    <property type="match status" value="1"/>
</dbReference>
<dbReference type="PANTHER" id="PTHR11699">
    <property type="entry name" value="ALDEHYDE DEHYDROGENASE-RELATED"/>
    <property type="match status" value="1"/>
</dbReference>
<dbReference type="GO" id="GO:0007131">
    <property type="term" value="P:reciprocal meiotic recombination"/>
    <property type="evidence" value="ECO:0007669"/>
    <property type="project" value="EnsemblFungi"/>
</dbReference>
<evidence type="ECO:0000313" key="7">
    <source>
        <dbReference type="Proteomes" id="UP000005220"/>
    </source>
</evidence>
<proteinExistence type="inferred from homology"/>
<dbReference type="Gene3D" id="3.40.605.10">
    <property type="entry name" value="Aldehyde Dehydrogenase, Chain A, domain 1"/>
    <property type="match status" value="1"/>
</dbReference>
<evidence type="ECO:0000313" key="6">
    <source>
        <dbReference type="EMBL" id="CCF60106.1"/>
    </source>
</evidence>
<dbReference type="FunCoup" id="H2B0F6">
    <property type="interactions" value="222"/>
</dbReference>
<dbReference type="InterPro" id="IPR016160">
    <property type="entry name" value="Ald_DH_CS_CYS"/>
</dbReference>
<dbReference type="InterPro" id="IPR015590">
    <property type="entry name" value="Aldehyde_DH_dom"/>
</dbReference>
<dbReference type="RefSeq" id="XP_003959241.1">
    <property type="nucleotide sequence ID" value="XM_003959192.1"/>
</dbReference>
<dbReference type="PROSITE" id="PS00070">
    <property type="entry name" value="ALDEHYDE_DEHYDR_CYS"/>
    <property type="match status" value="1"/>
</dbReference>
<dbReference type="KEGG" id="kaf:KAFR_0J00380"/>
<comment type="similarity">
    <text evidence="1 4">Belongs to the aldehyde dehydrogenase family.</text>
</comment>
<gene>
    <name evidence="6" type="primary">KAFR0J00380</name>
    <name evidence="6" type="ORF">KAFR_0J00380</name>
</gene>
<evidence type="ECO:0000256" key="4">
    <source>
        <dbReference type="RuleBase" id="RU003345"/>
    </source>
</evidence>
<evidence type="ECO:0000256" key="3">
    <source>
        <dbReference type="PROSITE-ProRule" id="PRU10007"/>
    </source>
</evidence>
<accession>H2B0F6</accession>
<dbReference type="FunFam" id="3.40.309.10:FF:000024">
    <property type="entry name" value="Betaine aldehyde dehydrogenase"/>
    <property type="match status" value="1"/>
</dbReference>
<dbReference type="OrthoDB" id="310895at2759"/>